<name>A0A255YS91_9SPHN</name>
<feature type="region of interest" description="Disordered" evidence="1">
    <location>
        <begin position="43"/>
        <end position="72"/>
    </location>
</feature>
<keyword evidence="4" id="KW-1185">Reference proteome</keyword>
<evidence type="ECO:0000313" key="4">
    <source>
        <dbReference type="Proteomes" id="UP000216991"/>
    </source>
</evidence>
<keyword evidence="2" id="KW-0732">Signal</keyword>
<proteinExistence type="predicted"/>
<dbReference type="RefSeq" id="WP_094472912.1">
    <property type="nucleotide sequence ID" value="NZ_NOXT01000086.1"/>
</dbReference>
<accession>A0A255YS91</accession>
<dbReference type="OrthoDB" id="244259at2"/>
<dbReference type="EMBL" id="NOXT01000086">
    <property type="protein sequence ID" value="OYQ31320.1"/>
    <property type="molecule type" value="Genomic_DNA"/>
</dbReference>
<gene>
    <name evidence="3" type="ORF">CHU93_04260</name>
</gene>
<evidence type="ECO:0008006" key="5">
    <source>
        <dbReference type="Google" id="ProtNLM"/>
    </source>
</evidence>
<dbReference type="Proteomes" id="UP000216991">
    <property type="component" value="Unassembled WGS sequence"/>
</dbReference>
<protein>
    <recommendedName>
        <fullName evidence="5">Alginate export domain-containing protein</fullName>
    </recommendedName>
</protein>
<organism evidence="3 4">
    <name type="scientific">Sandarakinorhabdus cyanobacteriorum</name>
    <dbReference type="NCBI Taxonomy" id="1981098"/>
    <lineage>
        <taxon>Bacteria</taxon>
        <taxon>Pseudomonadati</taxon>
        <taxon>Pseudomonadota</taxon>
        <taxon>Alphaproteobacteria</taxon>
        <taxon>Sphingomonadales</taxon>
        <taxon>Sphingosinicellaceae</taxon>
        <taxon>Sandarakinorhabdus</taxon>
    </lineage>
</organism>
<dbReference type="AlphaFoldDB" id="A0A255YS91"/>
<evidence type="ECO:0000256" key="1">
    <source>
        <dbReference type="SAM" id="MobiDB-lite"/>
    </source>
</evidence>
<reference evidence="3 4" key="1">
    <citation type="submission" date="2017-07" db="EMBL/GenBank/DDBJ databases">
        <title>Sandarakinorhabdus cyanobacteriorum sp. nov., a novel bacterium isolated from cyanobacterial aggregates in a eutrophic lake.</title>
        <authorList>
            <person name="Cai H."/>
        </authorList>
    </citation>
    <scope>NUCLEOTIDE SEQUENCE [LARGE SCALE GENOMIC DNA]</scope>
    <source>
        <strain evidence="3 4">TH057</strain>
    </source>
</reference>
<evidence type="ECO:0000313" key="3">
    <source>
        <dbReference type="EMBL" id="OYQ31320.1"/>
    </source>
</evidence>
<sequence>MSARRAEWRSLVLLALLGSAGPAVAKPFGKWFDCYAKVEPPKDRLPGDEAAPPADPQAGNLPGRRVPGMGGPQTWDPVVQANQGAVAWPKQGDFPADHLPVPDRWRLIETLGLVKSNWKDPYNQNTLKGDRPICGTHDLFLQLTAISDTLAEPRSFPIPVGVQTTERPGNNDVFGRQYSEVFAQTFILGAALTKGSTAFKPPEYELRAAIAFNVNHVDVPEQRVLSVLPSKRSLRTDAFVGVQELFLDYHLRNTSDRYDFDSIRVGIQPFSSDFRGFLFQDNQLGVRLFGNRDNNRFQYNLAAFWRLEKDSNSGLNAVLRAPRRDALFVANLYRQDLPLPGMTSQVSAIWNINRERNDVQVDTNGFPVRPALLGTLRGRSYDVVYLSYNADGHIGRLNLSLSATHATGTNRNNIFTDRRAKINSWFVAVEPSYDRGWARFRASALYASGDSNPYDDVDSGYAAIFENPQFAGADTSYWVRQTIPFAGGGRAISVNSRNGILNDLRSSKEQGQANFTNPGTMLLGVGADFDILPELRISGSANHLWFATTATLQALRVEGTIPKDIGWDLSTAATYRPHFNQNLVFRLSGAVLKPGAGFRDLFTNSPRTGHYYSVLFNAVLAY</sequence>
<feature type="chain" id="PRO_5013350240" description="Alginate export domain-containing protein" evidence="2">
    <location>
        <begin position="26"/>
        <end position="622"/>
    </location>
</feature>
<comment type="caution">
    <text evidence="3">The sequence shown here is derived from an EMBL/GenBank/DDBJ whole genome shotgun (WGS) entry which is preliminary data.</text>
</comment>
<evidence type="ECO:0000256" key="2">
    <source>
        <dbReference type="SAM" id="SignalP"/>
    </source>
</evidence>
<feature type="signal peptide" evidence="2">
    <location>
        <begin position="1"/>
        <end position="25"/>
    </location>
</feature>